<organism evidence="3 4">
    <name type="scientific">Jiangella aurantiaca</name>
    <dbReference type="NCBI Taxonomy" id="2530373"/>
    <lineage>
        <taxon>Bacteria</taxon>
        <taxon>Bacillati</taxon>
        <taxon>Actinomycetota</taxon>
        <taxon>Actinomycetes</taxon>
        <taxon>Jiangellales</taxon>
        <taxon>Jiangellaceae</taxon>
        <taxon>Jiangella</taxon>
    </lineage>
</organism>
<dbReference type="SUPFAM" id="SSF51445">
    <property type="entry name" value="(Trans)glycosidases"/>
    <property type="match status" value="1"/>
</dbReference>
<feature type="chain" id="PRO_5020340828" description="F5/8 type C domain-containing protein" evidence="2">
    <location>
        <begin position="29"/>
        <end position="1001"/>
    </location>
</feature>
<dbReference type="OrthoDB" id="9800974at2"/>
<sequence length="1001" mass="108627">MPRRPRLLAPAVASILLTGLLGVTGAGAHTTTATALDGNYAYTQAPTDGGAPDQGQTGVISMADGLVGDGDAGTTARWMGDGVRSYTSVSVVVDLLRDYPLDQITVVSNAPNVYFGVKSVEIRTRAEADSGYTTILEQPWYGTAHPLPVGSDLRQELSAPMDGRHARFVIVTLDRLHRWQHIPLTELAFSVAAGEPGQDPSPALTADELRAETAKPTAPIPRDGMVDTGAYLASAAAYDGTAADKGGGVVPFGHSAMFDRNPATYAGWRGSATAPKTVALVYDLFADHPLESIRIVSDAPNQYWAFDEITVTYRAEDDTAYAVATRTTRDRSSPEFELTVPMENTVARFVRIEMTRQNQWLHVPVNEVEIAVGDGSADPEPAPPLGIDGMRTELQSDTRLVDEYGQYLYQDWAGKVTSDRQLRDERDDEAARLAGVEHDPTRHDTYGGLKGLGDHGATGYFRLQKVDGRWWFVTPEGHLFFLKGVDATSPEEWGYGTLYRHPDGRPRDVFGSLPDPETYADAYTSNERGHAVSLLKANLMKKYGLDYGPGWRDMTTRRLRDWGFNAQSKWSPDRRLPFPRIEWVSAPADAVRVLWAIDPFDPEFDEKLDRHIDIERFATDPWVIGYFFDNERGWNRDVVAEILRRTDGLAAKTAFVDHLAQRFGRDLAAVNELLGTDAESFAELAGTPLNVAAVPADVVTTFITLASDAYYEAVDHAIARQDPNHLFLGSALVPTWRTSLEWNVGGLDHVDAISLDVYSDSAGYLEQYEAYDTPVLNLEYSFSCHDRGMRAINAATRCVGEGDAGIADRGHKFAAFAEAQAASSVFVGSGWFVYYDQSAAGRPGDGESFNFGLVNQQDQPYTAMTDIMRETNADLELAHLLGTACTRVVSGEPTGPLVVDDGITCLDGATVRGSVTVGQGAGLAVVDSTVTGSVSATGAATVVLLHSRLRGPVSINDSTGRVLISGNQIDGRLTCTGNDPPPDDGDRPNVVRGTSSGQCRW</sequence>
<name>A0A4R5ALZ7_9ACTN</name>
<evidence type="ECO:0000313" key="3">
    <source>
        <dbReference type="EMBL" id="TDD72680.1"/>
    </source>
</evidence>
<reference evidence="3 4" key="1">
    <citation type="submission" date="2019-02" db="EMBL/GenBank/DDBJ databases">
        <title>Draft genome sequences of novel Actinobacteria.</title>
        <authorList>
            <person name="Sahin N."/>
            <person name="Ay H."/>
            <person name="Saygin H."/>
        </authorList>
    </citation>
    <scope>NUCLEOTIDE SEQUENCE [LARGE SCALE GENOMIC DNA]</scope>
    <source>
        <strain evidence="3 4">8K307</strain>
    </source>
</reference>
<protein>
    <recommendedName>
        <fullName evidence="5">F5/8 type C domain-containing protein</fullName>
    </recommendedName>
</protein>
<evidence type="ECO:0008006" key="5">
    <source>
        <dbReference type="Google" id="ProtNLM"/>
    </source>
</evidence>
<keyword evidence="2" id="KW-0732">Signal</keyword>
<dbReference type="EMBL" id="SMLB01000002">
    <property type="protein sequence ID" value="TDD72680.1"/>
    <property type="molecule type" value="Genomic_DNA"/>
</dbReference>
<dbReference type="AlphaFoldDB" id="A0A4R5ALZ7"/>
<evidence type="ECO:0000256" key="2">
    <source>
        <dbReference type="SAM" id="SignalP"/>
    </source>
</evidence>
<dbReference type="RefSeq" id="WP_132101397.1">
    <property type="nucleotide sequence ID" value="NZ_SMLB01000002.1"/>
</dbReference>
<dbReference type="InterPro" id="IPR017853">
    <property type="entry name" value="GH"/>
</dbReference>
<dbReference type="Gene3D" id="3.20.20.80">
    <property type="entry name" value="Glycosidases"/>
    <property type="match status" value="1"/>
</dbReference>
<evidence type="ECO:0000256" key="1">
    <source>
        <dbReference type="SAM" id="MobiDB-lite"/>
    </source>
</evidence>
<gene>
    <name evidence="3" type="ORF">E1262_02150</name>
</gene>
<accession>A0A4R5ALZ7</accession>
<feature type="signal peptide" evidence="2">
    <location>
        <begin position="1"/>
        <end position="28"/>
    </location>
</feature>
<proteinExistence type="predicted"/>
<dbReference type="Gene3D" id="2.60.120.260">
    <property type="entry name" value="Galactose-binding domain-like"/>
    <property type="match status" value="1"/>
</dbReference>
<keyword evidence="4" id="KW-1185">Reference proteome</keyword>
<evidence type="ECO:0000313" key="4">
    <source>
        <dbReference type="Proteomes" id="UP000295217"/>
    </source>
</evidence>
<comment type="caution">
    <text evidence="3">The sequence shown here is derived from an EMBL/GenBank/DDBJ whole genome shotgun (WGS) entry which is preliminary data.</text>
</comment>
<dbReference type="Proteomes" id="UP000295217">
    <property type="component" value="Unassembled WGS sequence"/>
</dbReference>
<feature type="region of interest" description="Disordered" evidence="1">
    <location>
        <begin position="973"/>
        <end position="1001"/>
    </location>
</feature>